<evidence type="ECO:0000256" key="5">
    <source>
        <dbReference type="ARBA" id="ARBA00022517"/>
    </source>
</evidence>
<evidence type="ECO:0000259" key="11">
    <source>
        <dbReference type="Pfam" id="PF13191"/>
    </source>
</evidence>
<feature type="domain" description="Origin recognition complex subunit 5 C-terminal" evidence="12">
    <location>
        <begin position="360"/>
        <end position="489"/>
    </location>
</feature>
<evidence type="ECO:0000256" key="4">
    <source>
        <dbReference type="ARBA" id="ARBA00022448"/>
    </source>
</evidence>
<feature type="compositionally biased region" description="Basic and acidic residues" evidence="8">
    <location>
        <begin position="886"/>
        <end position="895"/>
    </location>
</feature>
<feature type="domain" description="SDA1 N-terminal" evidence="10">
    <location>
        <begin position="548"/>
        <end position="815"/>
    </location>
</feature>
<gene>
    <name evidence="15" type="ORF">ALC62_14141</name>
</gene>
<feature type="compositionally biased region" description="Basic residues" evidence="8">
    <location>
        <begin position="1044"/>
        <end position="1055"/>
    </location>
</feature>
<feature type="region of interest" description="Disordered" evidence="8">
    <location>
        <begin position="1044"/>
        <end position="1083"/>
    </location>
</feature>
<evidence type="ECO:0000256" key="3">
    <source>
        <dbReference type="ARBA" id="ARBA00013636"/>
    </source>
</evidence>
<keyword evidence="5" id="KW-0690">Ribosome biogenesis</keyword>
<dbReference type="AlphaFoldDB" id="A0A195C3Q2"/>
<organism evidence="15 16">
    <name type="scientific">Cyphomyrmex costatus</name>
    <dbReference type="NCBI Taxonomy" id="456900"/>
    <lineage>
        <taxon>Eukaryota</taxon>
        <taxon>Metazoa</taxon>
        <taxon>Ecdysozoa</taxon>
        <taxon>Arthropoda</taxon>
        <taxon>Hexapoda</taxon>
        <taxon>Insecta</taxon>
        <taxon>Pterygota</taxon>
        <taxon>Neoptera</taxon>
        <taxon>Endopterygota</taxon>
        <taxon>Hymenoptera</taxon>
        <taxon>Apocrita</taxon>
        <taxon>Aculeata</taxon>
        <taxon>Formicoidea</taxon>
        <taxon>Formicidae</taxon>
        <taxon>Myrmicinae</taxon>
        <taxon>Cyphomyrmex</taxon>
    </lineage>
</organism>
<evidence type="ECO:0000256" key="1">
    <source>
        <dbReference type="ARBA" id="ARBA00004123"/>
    </source>
</evidence>
<dbReference type="Proteomes" id="UP000078542">
    <property type="component" value="Unassembled WGS sequence"/>
</dbReference>
<evidence type="ECO:0000313" key="15">
    <source>
        <dbReference type="EMBL" id="KYM95230.1"/>
    </source>
</evidence>
<evidence type="ECO:0000256" key="8">
    <source>
        <dbReference type="SAM" id="MobiDB-lite"/>
    </source>
</evidence>
<comment type="subcellular location">
    <subcellularLocation>
        <location evidence="1">Nucleus</location>
    </subcellularLocation>
</comment>
<dbReference type="InterPro" id="IPR016024">
    <property type="entry name" value="ARM-type_fold"/>
</dbReference>
<dbReference type="Pfam" id="PF08158">
    <property type="entry name" value="SDA1_HEAT"/>
    <property type="match status" value="2"/>
</dbReference>
<protein>
    <recommendedName>
        <fullName evidence="3">Protein SDA1 homolog</fullName>
    </recommendedName>
</protein>
<sequence>MVRHNNQLPDNLPQLQNLIKRDPESYKEEFLQQHLHYKSTLEVFHLEPTQFNKSLDELVTFLAQIRKNNIICREKIIARLYSLIGVADEPMPESIFVYGHMATGKSLIIQSLLDYLNYNVSYVNCIEHLGSKHLYNYILDDLITSIKELNGDTQSKYNCDNIMDFIIALKKISCNDKRPIVLVFDKCHKIRHFDVTFLPAILRLRELAGINICTILISEIVWDKFNTKIGTLRPIKIYFPQYTKDELAQLLLLDKSTNYDTDFYKSYLNLFLSVFFRFCRDLNELQHMAKINFAKYVEPIESKRIKPDNIAALWRNISATLRSNLEIIYLRVSTNDFLQPDYQMSREIESTTKLALSFELPFYAKYMLIAAYLASYNPAKYDKHIFMKQSSKKKKKIRSIKKTKEDAQKKCRVFTISRMLAIFCAILDEKVDINANLLAQISTMCQLGLLSIVGDNITQLDETKFKCCASHDFIFVVAKTVGFEIKNYLSANTVAHCYPNDLKTYPQEIIDILQTHNIILDNEMRMTFCKALIQLRNKSLLEPTALLINTVLQNFMFSMLKDPNVRAAKMSVDIMIELYNKNVWNDVKTVNVIATGCFSKITKVMVASLKFFLGTHSVEKESDDSDSDDEPNMKEIMIANKVNKKTKKRQKQLKKAKQSFIKAKKKKSKAPQYNFSALHLIHDPQDFAEKLFKQIEKNNDRFEVKLMTLDVVSRLIGLHSLFLLNFYPYIQRFLQPHQREVTKLLQFIAQASHELVPPDVLEPILKTLANNFITERNSADVMAIGLNTVREICTRCPLAMNEDLLEDLTRYKHYKERSVMMAAQSLIGTFRRIMPDLLCKKDRGRPTEANVMIKSSKYGEIRASEFVPGSEVLHNQSVENTEETNDTDKEAKISDEEISDEEVSDEEIDEDELTNESAKSSINENKDDKTLTLSHSENSILQKKNALTKQEKKAQKLEKKAKFKSEKNEELTAERKMKASVISTERLLTDKDFRKIDVALAKQDVTYIKRGVKRTHDKVEIDKSGELVKLSDIENIYKKRKHDKVARQKSVKKGQKGRDKFGFKDRRQNPLCSTTNREKRKGKAFSMLKQKLKTKVKRSFREKQIALKNHLIKQKRMK</sequence>
<dbReference type="EMBL" id="KQ978317">
    <property type="protein sequence ID" value="KYM95230.1"/>
    <property type="molecule type" value="Genomic_DNA"/>
</dbReference>
<dbReference type="Pfam" id="PF21638">
    <property type="entry name" value="SDA1_C"/>
    <property type="match status" value="1"/>
</dbReference>
<dbReference type="InterPro" id="IPR027417">
    <property type="entry name" value="P-loop_NTPase"/>
</dbReference>
<evidence type="ECO:0000259" key="12">
    <source>
        <dbReference type="Pfam" id="PF14630"/>
    </source>
</evidence>
<dbReference type="GO" id="GO:0000055">
    <property type="term" value="P:ribosomal large subunit export from nucleus"/>
    <property type="evidence" value="ECO:0007669"/>
    <property type="project" value="InterPro"/>
</dbReference>
<dbReference type="Pfam" id="PF14630">
    <property type="entry name" value="ORC5_C"/>
    <property type="match status" value="1"/>
</dbReference>
<evidence type="ECO:0000313" key="16">
    <source>
        <dbReference type="Proteomes" id="UP000078542"/>
    </source>
</evidence>
<feature type="compositionally biased region" description="Acidic residues" evidence="8">
    <location>
        <begin position="896"/>
        <end position="914"/>
    </location>
</feature>
<evidence type="ECO:0000259" key="13">
    <source>
        <dbReference type="Pfam" id="PF21638"/>
    </source>
</evidence>
<keyword evidence="16" id="KW-1185">Reference proteome</keyword>
<keyword evidence="7" id="KW-0539">Nucleus</keyword>
<keyword evidence="6" id="KW-0653">Protein transport</keyword>
<dbReference type="PANTHER" id="PTHR12730">
    <property type="entry name" value="HSDA/SDA1-RELATED"/>
    <property type="match status" value="1"/>
</dbReference>
<feature type="domain" description="Orc1-like AAA ATPase" evidence="11">
    <location>
        <begin position="70"/>
        <end position="214"/>
    </location>
</feature>
<dbReference type="Pfam" id="PF21639">
    <property type="entry name" value="ORC5_lid"/>
    <property type="match status" value="1"/>
</dbReference>
<feature type="domain" description="SDA1 N-terminal" evidence="10">
    <location>
        <begin position="493"/>
        <end position="547"/>
    </location>
</feature>
<dbReference type="InterPro" id="IPR041664">
    <property type="entry name" value="AAA_16"/>
</dbReference>
<dbReference type="PANTHER" id="PTHR12730:SF0">
    <property type="entry name" value="PROTEIN SDA1 HOMOLOG"/>
    <property type="match status" value="1"/>
</dbReference>
<dbReference type="InterPro" id="IPR048292">
    <property type="entry name" value="SDA1_C"/>
</dbReference>
<dbReference type="InterPro" id="IPR047088">
    <property type="entry name" value="ORC5_C"/>
</dbReference>
<dbReference type="GO" id="GO:0042273">
    <property type="term" value="P:ribosomal large subunit biogenesis"/>
    <property type="evidence" value="ECO:0007669"/>
    <property type="project" value="InterPro"/>
</dbReference>
<dbReference type="GO" id="GO:0015031">
    <property type="term" value="P:protein transport"/>
    <property type="evidence" value="ECO:0007669"/>
    <property type="project" value="UniProtKB-KW"/>
</dbReference>
<feature type="domain" description="ORC5 lid" evidence="14">
    <location>
        <begin position="264"/>
        <end position="321"/>
    </location>
</feature>
<dbReference type="Gene3D" id="3.40.50.300">
    <property type="entry name" value="P-loop containing nucleotide triphosphate hydrolases"/>
    <property type="match status" value="1"/>
</dbReference>
<dbReference type="GO" id="GO:0005730">
    <property type="term" value="C:nucleolus"/>
    <property type="evidence" value="ECO:0007669"/>
    <property type="project" value="TreeGrafter"/>
</dbReference>
<feature type="domain" description="SDA1 C-terminal" evidence="13">
    <location>
        <begin position="1072"/>
        <end position="1117"/>
    </location>
</feature>
<evidence type="ECO:0000259" key="9">
    <source>
        <dbReference type="Pfam" id="PF05285"/>
    </source>
</evidence>
<evidence type="ECO:0000259" key="14">
    <source>
        <dbReference type="Pfam" id="PF21639"/>
    </source>
</evidence>
<keyword evidence="4" id="KW-0813">Transport</keyword>
<feature type="domain" description="SDA1 middle" evidence="9">
    <location>
        <begin position="894"/>
        <end position="1054"/>
    </location>
</feature>
<reference evidence="15 16" key="1">
    <citation type="submission" date="2016-03" db="EMBL/GenBank/DDBJ databases">
        <title>Cyphomyrmex costatus WGS genome.</title>
        <authorList>
            <person name="Nygaard S."/>
            <person name="Hu H."/>
            <person name="Boomsma J."/>
            <person name="Zhang G."/>
        </authorList>
    </citation>
    <scope>NUCLEOTIDE SEQUENCE [LARGE SCALE GENOMIC DNA]</scope>
    <source>
        <strain evidence="15">MS0001</strain>
        <tissue evidence="15">Whole body</tissue>
    </source>
</reference>
<dbReference type="InterPro" id="IPR007949">
    <property type="entry name" value="SDA1_MD"/>
</dbReference>
<evidence type="ECO:0000256" key="7">
    <source>
        <dbReference type="ARBA" id="ARBA00023242"/>
    </source>
</evidence>
<dbReference type="InterPro" id="IPR048866">
    <property type="entry name" value="ORC5_lid"/>
</dbReference>
<dbReference type="SUPFAM" id="SSF52540">
    <property type="entry name" value="P-loop containing nucleoside triphosphate hydrolases"/>
    <property type="match status" value="1"/>
</dbReference>
<dbReference type="STRING" id="456900.A0A195C3Q2"/>
<accession>A0A195C3Q2</accession>
<dbReference type="InterPro" id="IPR027312">
    <property type="entry name" value="Sda1"/>
</dbReference>
<evidence type="ECO:0000256" key="2">
    <source>
        <dbReference type="ARBA" id="ARBA00005783"/>
    </source>
</evidence>
<name>A0A195C3Q2_9HYME</name>
<dbReference type="InterPro" id="IPR012977">
    <property type="entry name" value="SDA1_N"/>
</dbReference>
<feature type="compositionally biased region" description="Polar residues" evidence="8">
    <location>
        <begin position="931"/>
        <end position="948"/>
    </location>
</feature>
<comment type="similarity">
    <text evidence="2">Belongs to the SDA1 family.</text>
</comment>
<evidence type="ECO:0000256" key="6">
    <source>
        <dbReference type="ARBA" id="ARBA00022927"/>
    </source>
</evidence>
<evidence type="ECO:0000259" key="10">
    <source>
        <dbReference type="Pfam" id="PF08158"/>
    </source>
</evidence>
<proteinExistence type="inferred from homology"/>
<feature type="region of interest" description="Disordered" evidence="8">
    <location>
        <begin position="870"/>
        <end position="948"/>
    </location>
</feature>
<dbReference type="Pfam" id="PF05285">
    <property type="entry name" value="SDA1_dom"/>
    <property type="match status" value="1"/>
</dbReference>
<dbReference type="Pfam" id="PF13191">
    <property type="entry name" value="AAA_16"/>
    <property type="match status" value="1"/>
</dbReference>
<feature type="compositionally biased region" description="Basic and acidic residues" evidence="8">
    <location>
        <begin position="1056"/>
        <end position="1068"/>
    </location>
</feature>
<dbReference type="SUPFAM" id="SSF48371">
    <property type="entry name" value="ARM repeat"/>
    <property type="match status" value="1"/>
</dbReference>